<keyword evidence="4" id="KW-0804">Transcription</keyword>
<dbReference type="Gene3D" id="1.10.1740.10">
    <property type="match status" value="1"/>
</dbReference>
<evidence type="ECO:0000256" key="3">
    <source>
        <dbReference type="ARBA" id="ARBA00023125"/>
    </source>
</evidence>
<protein>
    <submittedName>
        <fullName evidence="8">FliA/WhiG family RNA polymerase sigma factor</fullName>
    </submittedName>
    <submittedName>
        <fullName evidence="7">RNA polymerase sigma 28 factor FilA</fullName>
    </submittedName>
</protein>
<sequence>MLQDVLFESEEFAAAPVLTPQQESHYLQAYLPLVRKVVRQLAPQCNCIIDRQDMEQTALMGLLNAIRRYGLPDEGFAGYAVHRIRGAILDELRALDWRPRQLRQKYHQMKDLIRETRKKLGHEPEWSELAVEGISHEDYLEYQQLEGAETLASLDELLNGEGPGIPLAGRELEDQFVTQQMLQHALSQLSEKEQLILSMYYQHEMNLKEIALVLGLTEARICQLNKQIAQKIRDFVYPN</sequence>
<reference evidence="8 10" key="2">
    <citation type="submission" date="2020-06" db="EMBL/GenBank/DDBJ databases">
        <title>REHAB project genomes.</title>
        <authorList>
            <person name="Shaw L.P."/>
        </authorList>
    </citation>
    <scope>NUCLEOTIDE SEQUENCE [LARGE SCALE GENOMIC DNA]</scope>
    <source>
        <strain evidence="8 10">RHB07-C04</strain>
    </source>
</reference>
<dbReference type="InterPro" id="IPR013325">
    <property type="entry name" value="RNA_pol_sigma_r2"/>
</dbReference>
<dbReference type="PRINTS" id="PR00046">
    <property type="entry name" value="SIGMA70FCT"/>
</dbReference>
<dbReference type="InterPro" id="IPR014284">
    <property type="entry name" value="RNA_pol_sigma-70_dom"/>
</dbReference>
<dbReference type="PANTHER" id="PTHR30385:SF7">
    <property type="entry name" value="RNA POLYMERASE SIGMA FACTOR FLIA"/>
    <property type="match status" value="1"/>
</dbReference>
<dbReference type="InterPro" id="IPR007627">
    <property type="entry name" value="RNA_pol_sigma70_r2"/>
</dbReference>
<evidence type="ECO:0000256" key="2">
    <source>
        <dbReference type="ARBA" id="ARBA00023082"/>
    </source>
</evidence>
<dbReference type="GO" id="GO:0003677">
    <property type="term" value="F:DNA binding"/>
    <property type="evidence" value="ECO:0007669"/>
    <property type="project" value="UniProtKB-KW"/>
</dbReference>
<dbReference type="EMBL" id="CP057975">
    <property type="protein sequence ID" value="QMP45112.1"/>
    <property type="molecule type" value="Genomic_DNA"/>
</dbReference>
<keyword evidence="3" id="KW-0238">DNA-binding</keyword>
<dbReference type="CDD" id="cd06171">
    <property type="entry name" value="Sigma70_r4"/>
    <property type="match status" value="1"/>
</dbReference>
<evidence type="ECO:0000313" key="9">
    <source>
        <dbReference type="Proteomes" id="UP000300926"/>
    </source>
</evidence>
<organism evidence="7 9">
    <name type="scientific">Escherichia coli</name>
    <dbReference type="NCBI Taxonomy" id="562"/>
    <lineage>
        <taxon>Bacteria</taxon>
        <taxon>Pseudomonadati</taxon>
        <taxon>Pseudomonadota</taxon>
        <taxon>Gammaproteobacteria</taxon>
        <taxon>Enterobacterales</taxon>
        <taxon>Enterobacteriaceae</taxon>
        <taxon>Escherichia</taxon>
    </lineage>
</organism>
<gene>
    <name evidence="7" type="primary">lafS</name>
    <name evidence="7" type="ORF">ExPECSC038_02142</name>
    <name evidence="8" type="ORF">HVW04_09610</name>
</gene>
<dbReference type="Proteomes" id="UP000300926">
    <property type="component" value="Unassembled WGS sequence"/>
</dbReference>
<feature type="domain" description="RNA polymerase sigma-70 region 2" evidence="5">
    <location>
        <begin position="28"/>
        <end position="98"/>
    </location>
</feature>
<dbReference type="Proteomes" id="UP000514715">
    <property type="component" value="Chromosome"/>
</dbReference>
<dbReference type="SUPFAM" id="SSF88659">
    <property type="entry name" value="Sigma3 and sigma4 domains of RNA polymerase sigma factors"/>
    <property type="match status" value="2"/>
</dbReference>
<dbReference type="GO" id="GO:0006352">
    <property type="term" value="P:DNA-templated transcription initiation"/>
    <property type="evidence" value="ECO:0007669"/>
    <property type="project" value="InterPro"/>
</dbReference>
<dbReference type="Pfam" id="PF04542">
    <property type="entry name" value="Sigma70_r2"/>
    <property type="match status" value="1"/>
</dbReference>
<dbReference type="NCBIfam" id="NF009091">
    <property type="entry name" value="PRK12427.1"/>
    <property type="match status" value="1"/>
</dbReference>
<evidence type="ECO:0000313" key="8">
    <source>
        <dbReference type="EMBL" id="QMP45112.1"/>
    </source>
</evidence>
<keyword evidence="1" id="KW-0805">Transcription regulation</keyword>
<dbReference type="GO" id="GO:0016987">
    <property type="term" value="F:sigma factor activity"/>
    <property type="evidence" value="ECO:0007669"/>
    <property type="project" value="UniProtKB-KW"/>
</dbReference>
<keyword evidence="2" id="KW-0731">Sigma factor</keyword>
<dbReference type="PANTHER" id="PTHR30385">
    <property type="entry name" value="SIGMA FACTOR F FLAGELLAR"/>
    <property type="match status" value="1"/>
</dbReference>
<dbReference type="AlphaFoldDB" id="A0A1M0HF52"/>
<dbReference type="NCBIfam" id="TIGR02479">
    <property type="entry name" value="FliA_WhiG"/>
    <property type="match status" value="1"/>
</dbReference>
<feature type="domain" description="RNA polymerase sigma-70 region 4" evidence="6">
    <location>
        <begin position="185"/>
        <end position="233"/>
    </location>
</feature>
<name>A0A1M0HF52_ECOLX</name>
<dbReference type="EMBL" id="BFIH01000044">
    <property type="protein sequence ID" value="GCO26766.1"/>
    <property type="molecule type" value="Genomic_DNA"/>
</dbReference>
<evidence type="ECO:0000259" key="6">
    <source>
        <dbReference type="Pfam" id="PF04545"/>
    </source>
</evidence>
<dbReference type="GO" id="GO:0003899">
    <property type="term" value="F:DNA-directed RNA polymerase activity"/>
    <property type="evidence" value="ECO:0007669"/>
    <property type="project" value="InterPro"/>
</dbReference>
<accession>A0A1M0HF52</accession>
<dbReference type="Pfam" id="PF04545">
    <property type="entry name" value="Sigma70_r4"/>
    <property type="match status" value="1"/>
</dbReference>
<evidence type="ECO:0000256" key="4">
    <source>
        <dbReference type="ARBA" id="ARBA00023163"/>
    </source>
</evidence>
<dbReference type="InterPro" id="IPR012845">
    <property type="entry name" value="RNA_pol_sigma_FliA_WhiG"/>
</dbReference>
<dbReference type="InterPro" id="IPR013324">
    <property type="entry name" value="RNA_pol_sigma_r3/r4-like"/>
</dbReference>
<evidence type="ECO:0000313" key="7">
    <source>
        <dbReference type="EMBL" id="GCO26766.1"/>
    </source>
</evidence>
<dbReference type="RefSeq" id="WP_000938739.1">
    <property type="nucleotide sequence ID" value="NZ_BDRW01000019.1"/>
</dbReference>
<evidence type="ECO:0000313" key="10">
    <source>
        <dbReference type="Proteomes" id="UP000514715"/>
    </source>
</evidence>
<reference evidence="7 9" key="1">
    <citation type="submission" date="2018-04" db="EMBL/GenBank/DDBJ databases">
        <title>Large scale genomics of bovine and human commensal E. coli to reveal the emerging process of EHEC.</title>
        <authorList>
            <person name="Arimizu Y."/>
            <person name="Ogura Y."/>
        </authorList>
    </citation>
    <scope>NUCLEOTIDE SEQUENCE [LARGE SCALE GENOMIC DNA]</scope>
    <source>
        <strain evidence="7 9">ECSC038</strain>
    </source>
</reference>
<dbReference type="NCBIfam" id="TIGR02937">
    <property type="entry name" value="sigma70-ECF"/>
    <property type="match status" value="1"/>
</dbReference>
<evidence type="ECO:0000256" key="1">
    <source>
        <dbReference type="ARBA" id="ARBA00023015"/>
    </source>
</evidence>
<proteinExistence type="predicted"/>
<dbReference type="InterPro" id="IPR007630">
    <property type="entry name" value="RNA_pol_sigma70_r4"/>
</dbReference>
<evidence type="ECO:0000259" key="5">
    <source>
        <dbReference type="Pfam" id="PF04542"/>
    </source>
</evidence>
<dbReference type="SUPFAM" id="SSF88946">
    <property type="entry name" value="Sigma2 domain of RNA polymerase sigma factors"/>
    <property type="match status" value="1"/>
</dbReference>
<dbReference type="Gene3D" id="1.20.140.160">
    <property type="match status" value="1"/>
</dbReference>
<dbReference type="InterPro" id="IPR000943">
    <property type="entry name" value="RNA_pol_sigma70"/>
</dbReference>